<dbReference type="OrthoDB" id="78308at2759"/>
<keyword evidence="3" id="KW-1185">Reference proteome</keyword>
<protein>
    <submittedName>
        <fullName evidence="2">Uncharacterized protein</fullName>
    </submittedName>
</protein>
<feature type="compositionally biased region" description="Basic and acidic residues" evidence="1">
    <location>
        <begin position="293"/>
        <end position="302"/>
    </location>
</feature>
<dbReference type="Gene3D" id="3.80.10.10">
    <property type="entry name" value="Ribonuclease Inhibitor"/>
    <property type="match status" value="1"/>
</dbReference>
<dbReference type="AlphaFoldDB" id="A0A8H7ZXX2"/>
<evidence type="ECO:0000256" key="1">
    <source>
        <dbReference type="SAM" id="MobiDB-lite"/>
    </source>
</evidence>
<accession>A0A8H7ZXX2</accession>
<dbReference type="EMBL" id="JAEFCI010003857">
    <property type="protein sequence ID" value="KAG5461299.1"/>
    <property type="molecule type" value="Genomic_DNA"/>
</dbReference>
<reference evidence="2 3" key="1">
    <citation type="journal article" name="Sci. Rep.">
        <title>Genome-scale phylogenetic analyses confirm Olpidium as the closest living zoosporic fungus to the non-flagellated, terrestrial fungi.</title>
        <authorList>
            <person name="Chang Y."/>
            <person name="Rochon D."/>
            <person name="Sekimoto S."/>
            <person name="Wang Y."/>
            <person name="Chovatia M."/>
            <person name="Sandor L."/>
            <person name="Salamov A."/>
            <person name="Grigoriev I.V."/>
            <person name="Stajich J.E."/>
            <person name="Spatafora J.W."/>
        </authorList>
    </citation>
    <scope>NUCLEOTIDE SEQUENCE [LARGE SCALE GENOMIC DNA]</scope>
    <source>
        <strain evidence="2">S191</strain>
    </source>
</reference>
<dbReference type="SUPFAM" id="SSF52047">
    <property type="entry name" value="RNI-like"/>
    <property type="match status" value="1"/>
</dbReference>
<comment type="caution">
    <text evidence="2">The sequence shown here is derived from an EMBL/GenBank/DDBJ whole genome shotgun (WGS) entry which is preliminary data.</text>
</comment>
<feature type="region of interest" description="Disordered" evidence="1">
    <location>
        <begin position="289"/>
        <end position="308"/>
    </location>
</feature>
<dbReference type="InterPro" id="IPR032675">
    <property type="entry name" value="LRR_dom_sf"/>
</dbReference>
<name>A0A8H7ZXX2_9FUNG</name>
<dbReference type="PANTHER" id="PTHR24110:SF3">
    <property type="entry name" value="CENTROSOMAL PROTEIN OF 78 KDA"/>
    <property type="match status" value="1"/>
</dbReference>
<evidence type="ECO:0000313" key="3">
    <source>
        <dbReference type="Proteomes" id="UP000673691"/>
    </source>
</evidence>
<dbReference type="Proteomes" id="UP000673691">
    <property type="component" value="Unassembled WGS sequence"/>
</dbReference>
<sequence>MLGNKDKKAGGENRGPVMVRSCGTAFGKAFCCGLRCEADGGGTAAAAATTTKRGAQRRPAVLARALKTKAFLSVNADAIRDKSDWEPVIAALRGDSGNVALQVVSRSGPYRKWHTNLDFVLAARRIPAASLPSAESETRVQRRRSRRFRSACDRRKRQSHARLRTVATGRFDRRREADRHRDCRHRPFPADARHTLPALSPALKSVDTLRTLNFAACRLTARGAETLARSLMARAARRRDALWKAGVRGLTAAAAAAEDIYRINLCENAIGDEGAEHIARVAGNNESLRGMRARAETPGRVKEAKKKK</sequence>
<gene>
    <name evidence="2" type="ORF">BJ554DRAFT_6525</name>
</gene>
<dbReference type="PANTHER" id="PTHR24110">
    <property type="entry name" value="CENTROSOMAL PROTEIN OF 78 KDA"/>
    <property type="match status" value="1"/>
</dbReference>
<evidence type="ECO:0000313" key="2">
    <source>
        <dbReference type="EMBL" id="KAG5461299.1"/>
    </source>
</evidence>
<organism evidence="2 3">
    <name type="scientific">Olpidium bornovanus</name>
    <dbReference type="NCBI Taxonomy" id="278681"/>
    <lineage>
        <taxon>Eukaryota</taxon>
        <taxon>Fungi</taxon>
        <taxon>Fungi incertae sedis</taxon>
        <taxon>Olpidiomycota</taxon>
        <taxon>Olpidiomycotina</taxon>
        <taxon>Olpidiomycetes</taxon>
        <taxon>Olpidiales</taxon>
        <taxon>Olpidiaceae</taxon>
        <taxon>Olpidium</taxon>
    </lineage>
</organism>
<proteinExistence type="predicted"/>